<dbReference type="Proteomes" id="UP000036406">
    <property type="component" value="Chromosome"/>
</dbReference>
<dbReference type="CDD" id="cd15457">
    <property type="entry name" value="NADAR"/>
    <property type="match status" value="1"/>
</dbReference>
<dbReference type="Pfam" id="PF08719">
    <property type="entry name" value="NADAR"/>
    <property type="match status" value="1"/>
</dbReference>
<dbReference type="STRING" id="330734.ABA45_17600"/>
<dbReference type="SUPFAM" id="SSF143990">
    <property type="entry name" value="YbiA-like"/>
    <property type="match status" value="1"/>
</dbReference>
<evidence type="ECO:0000313" key="4">
    <source>
        <dbReference type="EMBL" id="AKO54028.1"/>
    </source>
</evidence>
<evidence type="ECO:0000259" key="3">
    <source>
        <dbReference type="Pfam" id="PF08719"/>
    </source>
</evidence>
<evidence type="ECO:0000256" key="1">
    <source>
        <dbReference type="ARBA" id="ARBA00000022"/>
    </source>
</evidence>
<evidence type="ECO:0000313" key="5">
    <source>
        <dbReference type="Proteomes" id="UP000036406"/>
    </source>
</evidence>
<dbReference type="Gene3D" id="1.10.357.40">
    <property type="entry name" value="YbiA-like"/>
    <property type="match status" value="1"/>
</dbReference>
<dbReference type="RefSeq" id="WP_048388331.1">
    <property type="nucleotide sequence ID" value="NZ_CP011494.1"/>
</dbReference>
<comment type="catalytic activity">
    <reaction evidence="1">
        <text>5-amino-6-(5-phospho-D-ribosylamino)uracil + H2O = 5,6-diaminouracil + D-ribose 5-phosphate</text>
        <dbReference type="Rhea" id="RHEA:55020"/>
        <dbReference type="ChEBI" id="CHEBI:15377"/>
        <dbReference type="ChEBI" id="CHEBI:46252"/>
        <dbReference type="ChEBI" id="CHEBI:58453"/>
        <dbReference type="ChEBI" id="CHEBI:78346"/>
    </reaction>
</comment>
<dbReference type="InterPro" id="IPR012816">
    <property type="entry name" value="NADAR"/>
</dbReference>
<keyword evidence="5" id="KW-1185">Reference proteome</keyword>
<feature type="domain" description="NADAR" evidence="3">
    <location>
        <begin position="14"/>
        <end position="152"/>
    </location>
</feature>
<dbReference type="GO" id="GO:0016787">
    <property type="term" value="F:hydrolase activity"/>
    <property type="evidence" value="ECO:0007669"/>
    <property type="project" value="UniProtKB-KW"/>
</dbReference>
<gene>
    <name evidence="4" type="ORF">ABA45_17600</name>
</gene>
<organism evidence="4 5">
    <name type="scientific">Marinobacter psychrophilus</name>
    <dbReference type="NCBI Taxonomy" id="330734"/>
    <lineage>
        <taxon>Bacteria</taxon>
        <taxon>Pseudomonadati</taxon>
        <taxon>Pseudomonadota</taxon>
        <taxon>Gammaproteobacteria</taxon>
        <taxon>Pseudomonadales</taxon>
        <taxon>Marinobacteraceae</taxon>
        <taxon>Marinobacter</taxon>
    </lineage>
</organism>
<dbReference type="InterPro" id="IPR037238">
    <property type="entry name" value="YbiA-like_sf"/>
</dbReference>
<accession>A0A0H4I8G4</accession>
<comment type="catalytic activity">
    <reaction evidence="2">
        <text>2,5-diamino-6-hydroxy-4-(5-phosphoribosylamino)-pyrimidine + H2O = 2,5,6-triamino-4-hydroxypyrimidine + D-ribose 5-phosphate</text>
        <dbReference type="Rhea" id="RHEA:23436"/>
        <dbReference type="ChEBI" id="CHEBI:15377"/>
        <dbReference type="ChEBI" id="CHEBI:58614"/>
        <dbReference type="ChEBI" id="CHEBI:78346"/>
        <dbReference type="ChEBI" id="CHEBI:137796"/>
    </reaction>
</comment>
<proteinExistence type="predicted"/>
<dbReference type="NCBIfam" id="TIGR02464">
    <property type="entry name" value="ribofla_fusion"/>
    <property type="match status" value="1"/>
</dbReference>
<reference evidence="4 5" key="1">
    <citation type="submission" date="2015-05" db="EMBL/GenBank/DDBJ databases">
        <title>Complete genome of Marinobacter psychrophilus strain 20041T isolated from sea-ice of the Canadian Basin.</title>
        <authorList>
            <person name="Song L."/>
            <person name="Ren L."/>
            <person name="Yu Y."/>
            <person name="Wang X."/>
        </authorList>
    </citation>
    <scope>NUCLEOTIDE SEQUENCE [LARGE SCALE GENOMIC DNA]</scope>
    <source>
        <strain evidence="4 5">20041</strain>
    </source>
</reference>
<evidence type="ECO:0000256" key="2">
    <source>
        <dbReference type="ARBA" id="ARBA00000751"/>
    </source>
</evidence>
<sequence>MSLFPKDDGESSLFTSRTDPHSPFGTFARYSFELEGKLWPSVEHYFQGMKFTDDVHKEQVRNAKSPTEARKLGRQRRKSFRSDWKRVRETVMTRGVYTRCRTHLELTEALLNTGDQKILENSNFDYFWGCGRDRRGDNKYGIVLMNVRAKLQEERASSR</sequence>
<dbReference type="AlphaFoldDB" id="A0A0H4I8G4"/>
<dbReference type="KEGG" id="mpq:ABA45_17600"/>
<name>A0A0H4I8G4_9GAMM</name>
<dbReference type="EMBL" id="CP011494">
    <property type="protein sequence ID" value="AKO54028.1"/>
    <property type="molecule type" value="Genomic_DNA"/>
</dbReference>
<protein>
    <submittedName>
        <fullName evidence="4">GTP cyclohydrolase</fullName>
    </submittedName>
</protein>
<dbReference type="PATRIC" id="fig|330734.3.peg.3695"/>
<keyword evidence="4" id="KW-0378">Hydrolase</keyword>